<dbReference type="PANTHER" id="PTHR10758:SF1">
    <property type="entry name" value="COP9 SIGNALOSOME COMPLEX SUBUNIT 3"/>
    <property type="match status" value="1"/>
</dbReference>
<dbReference type="Proteomes" id="UP000803884">
    <property type="component" value="Unassembled WGS sequence"/>
</dbReference>
<dbReference type="EMBL" id="JAAQHG020000026">
    <property type="protein sequence ID" value="KAL1584493.1"/>
    <property type="molecule type" value="Genomic_DNA"/>
</dbReference>
<organism evidence="4 5">
    <name type="scientific">Cladosporium halotolerans</name>
    <dbReference type="NCBI Taxonomy" id="1052096"/>
    <lineage>
        <taxon>Eukaryota</taxon>
        <taxon>Fungi</taxon>
        <taxon>Dikarya</taxon>
        <taxon>Ascomycota</taxon>
        <taxon>Pezizomycotina</taxon>
        <taxon>Dothideomycetes</taxon>
        <taxon>Dothideomycetidae</taxon>
        <taxon>Cladosporiales</taxon>
        <taxon>Cladosporiaceae</taxon>
        <taxon>Cladosporium</taxon>
    </lineage>
</organism>
<dbReference type="GO" id="GO:0008180">
    <property type="term" value="C:COP9 signalosome"/>
    <property type="evidence" value="ECO:0007669"/>
    <property type="project" value="TreeGrafter"/>
</dbReference>
<keyword evidence="5" id="KW-1185">Reference proteome</keyword>
<feature type="region of interest" description="Disordered" evidence="2">
    <location>
        <begin position="445"/>
        <end position="486"/>
    </location>
</feature>
<reference evidence="4 5" key="1">
    <citation type="journal article" date="2020" name="Microbiol. Resour. Announc.">
        <title>Draft Genome Sequence of a Cladosporium Species Isolated from the Mesophotic Ascidian Didemnum maculosum.</title>
        <authorList>
            <person name="Gioti A."/>
            <person name="Siaperas R."/>
            <person name="Nikolaivits E."/>
            <person name="Le Goff G."/>
            <person name="Ouazzani J."/>
            <person name="Kotoulas G."/>
            <person name="Topakas E."/>
        </authorList>
    </citation>
    <scope>NUCLEOTIDE SEQUENCE [LARGE SCALE GENOMIC DNA]</scope>
    <source>
        <strain evidence="4 5">TM138-S3</strain>
    </source>
</reference>
<evidence type="ECO:0000259" key="3">
    <source>
        <dbReference type="Pfam" id="PF22788"/>
    </source>
</evidence>
<sequence length="486" mass="53860">MADPLGTMLAFPPDKVKSLSPTQYDTKLHSYLASLEKLPPSVWTKSVDNKSLLELLDPAVNSIAYLKSLVNNVEAVGNKDRARLEELYDQTSIFFASFDPVQVRFVGNLWHMLWDWAIKCSSHFGLIDLSVLSTALLRLDPSSATFTTLHLSLVQQSLALGTPTQALPILDKNIFAYPQTLSKSVPAETVSDEHELSNAFITSESGFSEKVVPEHVLEYYLLGAHVYIGTRNYQRARLFLEHVILFPTQQHCTSTLQVEAFKKWILIGLLSEGKSFPYPRTVDAVVWKNIKSVAKAYDALADSFEKRDWQKYQAEMDVGAQIWADDGNTRLVAEAGHALVKYRVSDLQKTYAVLPVSRVAAHLGLSPEETLSTLTQMMSQESLNATLTQGATPEEGILQFHQPSLTATAPQSDLEAQTKRIETLIAAVRDADRRLQLTKEHVAVSKRNKSAAAPDAELADQMDLTWDAPGTSNGPNVGEDDEDIMS</sequence>
<name>A0AB34KMH7_9PEZI</name>
<proteinExistence type="predicted"/>
<keyword evidence="1" id="KW-0963">Cytoplasm</keyword>
<evidence type="ECO:0000313" key="5">
    <source>
        <dbReference type="Proteomes" id="UP000803884"/>
    </source>
</evidence>
<dbReference type="GeneID" id="96007794"/>
<dbReference type="GO" id="GO:0006511">
    <property type="term" value="P:ubiquitin-dependent protein catabolic process"/>
    <property type="evidence" value="ECO:0007669"/>
    <property type="project" value="TreeGrafter"/>
</dbReference>
<dbReference type="InterPro" id="IPR050756">
    <property type="entry name" value="CSN3"/>
</dbReference>
<evidence type="ECO:0000256" key="2">
    <source>
        <dbReference type="SAM" id="MobiDB-lite"/>
    </source>
</evidence>
<protein>
    <recommendedName>
        <fullName evidence="3">COP9 signalosome complex subunit 3 N-terminal helical repeats domain-containing protein</fullName>
    </recommendedName>
</protein>
<comment type="caution">
    <text evidence="4">The sequence shown here is derived from an EMBL/GenBank/DDBJ whole genome shotgun (WGS) entry which is preliminary data.</text>
</comment>
<evidence type="ECO:0000256" key="1">
    <source>
        <dbReference type="ARBA" id="ARBA00022490"/>
    </source>
</evidence>
<accession>A0AB34KMH7</accession>
<dbReference type="RefSeq" id="XP_069227599.1">
    <property type="nucleotide sequence ID" value="XM_069374956.1"/>
</dbReference>
<gene>
    <name evidence="4" type="ORF">WHR41_06351</name>
</gene>
<dbReference type="AlphaFoldDB" id="A0AB34KMH7"/>
<dbReference type="PANTHER" id="PTHR10758">
    <property type="entry name" value="26S PROTEASOME NON-ATPASE REGULATORY SUBUNIT 3/COP9 SIGNALOSOME COMPLEX SUBUNIT 3"/>
    <property type="match status" value="1"/>
</dbReference>
<feature type="domain" description="COP9 signalosome complex subunit 3 N-terminal helical repeats" evidence="3">
    <location>
        <begin position="50"/>
        <end position="286"/>
    </location>
</feature>
<dbReference type="InterPro" id="IPR055089">
    <property type="entry name" value="COP9_N"/>
</dbReference>
<dbReference type="Pfam" id="PF22788">
    <property type="entry name" value="COP9_hel_rpt"/>
    <property type="match status" value="1"/>
</dbReference>
<evidence type="ECO:0000313" key="4">
    <source>
        <dbReference type="EMBL" id="KAL1584493.1"/>
    </source>
</evidence>